<gene>
    <name evidence="1" type="ORF">ACFPK1_06235</name>
</gene>
<sequence>MSPVRGARRAGALALAAEARAGRLDPAVDPRASALLLLGACQMTTFLAAFGDTDERATAPSRRGPPCAGCSPAERPLRSARFPAPCAAAAIFSAS</sequence>
<organism evidence="1 2">
    <name type="scientific">Actinomycetospora rhizophila</name>
    <dbReference type="NCBI Taxonomy" id="1416876"/>
    <lineage>
        <taxon>Bacteria</taxon>
        <taxon>Bacillati</taxon>
        <taxon>Actinomycetota</taxon>
        <taxon>Actinomycetes</taxon>
        <taxon>Pseudonocardiales</taxon>
        <taxon>Pseudonocardiaceae</taxon>
        <taxon>Actinomycetospora</taxon>
    </lineage>
</organism>
<dbReference type="RefSeq" id="WP_378020026.1">
    <property type="nucleotide sequence ID" value="NZ_JBHSKG010000002.1"/>
</dbReference>
<dbReference type="Proteomes" id="UP001596175">
    <property type="component" value="Unassembled WGS sequence"/>
</dbReference>
<proteinExistence type="predicted"/>
<comment type="caution">
    <text evidence="1">The sequence shown here is derived from an EMBL/GenBank/DDBJ whole genome shotgun (WGS) entry which is preliminary data.</text>
</comment>
<dbReference type="EMBL" id="JBHSKG010000002">
    <property type="protein sequence ID" value="MFC5137821.1"/>
    <property type="molecule type" value="Genomic_DNA"/>
</dbReference>
<reference evidence="2" key="1">
    <citation type="journal article" date="2019" name="Int. J. Syst. Evol. Microbiol.">
        <title>The Global Catalogue of Microorganisms (GCM) 10K type strain sequencing project: providing services to taxonomists for standard genome sequencing and annotation.</title>
        <authorList>
            <consortium name="The Broad Institute Genomics Platform"/>
            <consortium name="The Broad Institute Genome Sequencing Center for Infectious Disease"/>
            <person name="Wu L."/>
            <person name="Ma J."/>
        </authorList>
    </citation>
    <scope>NUCLEOTIDE SEQUENCE [LARGE SCALE GENOMIC DNA]</scope>
    <source>
        <strain evidence="2">XZYJ18</strain>
    </source>
</reference>
<evidence type="ECO:0000313" key="1">
    <source>
        <dbReference type="EMBL" id="MFC5137821.1"/>
    </source>
</evidence>
<name>A0ABV9ZBC1_9PSEU</name>
<evidence type="ECO:0000313" key="2">
    <source>
        <dbReference type="Proteomes" id="UP001596175"/>
    </source>
</evidence>
<protein>
    <submittedName>
        <fullName evidence="1">Uncharacterized protein</fullName>
    </submittedName>
</protein>
<accession>A0ABV9ZBC1</accession>
<keyword evidence="2" id="KW-1185">Reference proteome</keyword>